<sequence length="105" mass="11405">MRHRPRPDTVTARPEVTVRLYHMTGVPDAGKSAVLAVLEVVNGRAGGEQSRPSWKRDVLPFNGIRVCGRGVTVDAGRKVTGRARRRRVPASTSVTRIQVAALPVV</sequence>
<reference evidence="1" key="1">
    <citation type="submission" date="2021-01" db="EMBL/GenBank/DDBJ databases">
        <title>Whole genome shotgun sequence of Actinocatenispora rupis NBRC 107355.</title>
        <authorList>
            <person name="Komaki H."/>
            <person name="Tamura T."/>
        </authorList>
    </citation>
    <scope>NUCLEOTIDE SEQUENCE</scope>
    <source>
        <strain evidence="1">NBRC 107355</strain>
    </source>
</reference>
<evidence type="ECO:0000313" key="1">
    <source>
        <dbReference type="EMBL" id="GID16306.1"/>
    </source>
</evidence>
<comment type="caution">
    <text evidence="1">The sequence shown here is derived from an EMBL/GenBank/DDBJ whole genome shotgun (WGS) entry which is preliminary data.</text>
</comment>
<protein>
    <submittedName>
        <fullName evidence="1">Uncharacterized protein</fullName>
    </submittedName>
</protein>
<dbReference type="Proteomes" id="UP000612808">
    <property type="component" value="Unassembled WGS sequence"/>
</dbReference>
<keyword evidence="2" id="KW-1185">Reference proteome</keyword>
<gene>
    <name evidence="1" type="ORF">Aru02nite_71950</name>
</gene>
<accession>A0A8J3JDF6</accession>
<dbReference type="EMBL" id="BOMB01000056">
    <property type="protein sequence ID" value="GID16306.1"/>
    <property type="molecule type" value="Genomic_DNA"/>
</dbReference>
<organism evidence="1 2">
    <name type="scientific">Actinocatenispora rupis</name>
    <dbReference type="NCBI Taxonomy" id="519421"/>
    <lineage>
        <taxon>Bacteria</taxon>
        <taxon>Bacillati</taxon>
        <taxon>Actinomycetota</taxon>
        <taxon>Actinomycetes</taxon>
        <taxon>Micromonosporales</taxon>
        <taxon>Micromonosporaceae</taxon>
        <taxon>Actinocatenispora</taxon>
    </lineage>
</organism>
<name>A0A8J3JDF6_9ACTN</name>
<evidence type="ECO:0000313" key="2">
    <source>
        <dbReference type="Proteomes" id="UP000612808"/>
    </source>
</evidence>
<dbReference type="AlphaFoldDB" id="A0A8J3JDF6"/>
<proteinExistence type="predicted"/>